<reference evidence="3" key="1">
    <citation type="journal article" date="2020" name="Stud. Mycol.">
        <title>101 Dothideomycetes genomes: a test case for predicting lifestyles and emergence of pathogens.</title>
        <authorList>
            <person name="Haridas S."/>
            <person name="Albert R."/>
            <person name="Binder M."/>
            <person name="Bloem J."/>
            <person name="Labutti K."/>
            <person name="Salamov A."/>
            <person name="Andreopoulos B."/>
            <person name="Baker S."/>
            <person name="Barry K."/>
            <person name="Bills G."/>
            <person name="Bluhm B."/>
            <person name="Cannon C."/>
            <person name="Castanera R."/>
            <person name="Culley D."/>
            <person name="Daum C."/>
            <person name="Ezra D."/>
            <person name="Gonzalez J."/>
            <person name="Henrissat B."/>
            <person name="Kuo A."/>
            <person name="Liang C."/>
            <person name="Lipzen A."/>
            <person name="Lutzoni F."/>
            <person name="Magnuson J."/>
            <person name="Mondo S."/>
            <person name="Nolan M."/>
            <person name="Ohm R."/>
            <person name="Pangilinan J."/>
            <person name="Park H.-J."/>
            <person name="Ramirez L."/>
            <person name="Alfaro M."/>
            <person name="Sun H."/>
            <person name="Tritt A."/>
            <person name="Yoshinaga Y."/>
            <person name="Zwiers L.-H."/>
            <person name="Turgeon B."/>
            <person name="Goodwin S."/>
            <person name="Spatafora J."/>
            <person name="Crous P."/>
            <person name="Grigoriev I."/>
        </authorList>
    </citation>
    <scope>NUCLEOTIDE SEQUENCE</scope>
    <source>
        <strain evidence="3">CBS 379.55</strain>
    </source>
</reference>
<organism evidence="3 4">
    <name type="scientific">Westerdykella ornata</name>
    <dbReference type="NCBI Taxonomy" id="318751"/>
    <lineage>
        <taxon>Eukaryota</taxon>
        <taxon>Fungi</taxon>
        <taxon>Dikarya</taxon>
        <taxon>Ascomycota</taxon>
        <taxon>Pezizomycotina</taxon>
        <taxon>Dothideomycetes</taxon>
        <taxon>Pleosporomycetidae</taxon>
        <taxon>Pleosporales</taxon>
        <taxon>Sporormiaceae</taxon>
        <taxon>Westerdykella</taxon>
    </lineage>
</organism>
<evidence type="ECO:0000259" key="2">
    <source>
        <dbReference type="SMART" id="SM01373"/>
    </source>
</evidence>
<dbReference type="AlphaFoldDB" id="A0A6A6JEV2"/>
<protein>
    <submittedName>
        <fullName evidence="3">MAGE-domain-containing protein</fullName>
    </submittedName>
</protein>
<dbReference type="Gene3D" id="1.10.10.1210">
    <property type="entry name" value="MAGE homology domain, winged helix WH2 motif"/>
    <property type="match status" value="1"/>
</dbReference>
<dbReference type="PANTHER" id="PTHR11736">
    <property type="entry name" value="MELANOMA-ASSOCIATED ANTIGEN MAGE ANTIGEN"/>
    <property type="match status" value="1"/>
</dbReference>
<sequence>MSLASRKRRAPVDDDIPTPSQQRSGAREQYPDRSADAEDGEEEYGGHASGSTAQLAKSLVRYALACEYARIPIKRQDVAQKGAQERSLLLGAHSRQFRQVFDAANSQLLDTFGMEMVELPNKEKTTIRQKRAAAASESQSKTSNQWVLRNVLPEAFRAPEIIPPPRIPNSELESAYVGLYTMVIALISLSGGTLSEGKLDRFLKRMNAHHNTPVDSTEEILKRMVKEGYIVRVKDTSGDEVVDYYVGPRGKVEVGEDAVANMVRTVYSGSSIEDLEQRISRSLGFAEGGRSQQRESTVDGDATPQAQNGVRRGVGRPGRRRDEDEDEDD</sequence>
<dbReference type="EMBL" id="ML986500">
    <property type="protein sequence ID" value="KAF2274942.1"/>
    <property type="molecule type" value="Genomic_DNA"/>
</dbReference>
<dbReference type="Pfam" id="PF01454">
    <property type="entry name" value="MAGE"/>
    <property type="match status" value="1"/>
</dbReference>
<evidence type="ECO:0000313" key="4">
    <source>
        <dbReference type="Proteomes" id="UP000800097"/>
    </source>
</evidence>
<dbReference type="InterPro" id="IPR037445">
    <property type="entry name" value="MAGE"/>
</dbReference>
<keyword evidence="4" id="KW-1185">Reference proteome</keyword>
<dbReference type="Gene3D" id="1.10.10.1200">
    <property type="entry name" value="MAGE homology domain, winged helix WH1 motif"/>
    <property type="match status" value="1"/>
</dbReference>
<feature type="region of interest" description="Disordered" evidence="1">
    <location>
        <begin position="1"/>
        <end position="50"/>
    </location>
</feature>
<dbReference type="PANTHER" id="PTHR11736:SF14">
    <property type="entry name" value="NSE3 HOMOLOG, SMC5-SMC6 COMPLEX COMPONENT"/>
    <property type="match status" value="1"/>
</dbReference>
<feature type="region of interest" description="Disordered" evidence="1">
    <location>
        <begin position="285"/>
        <end position="329"/>
    </location>
</feature>
<feature type="compositionally biased region" description="Basic and acidic residues" evidence="1">
    <location>
        <begin position="25"/>
        <end position="36"/>
    </location>
</feature>
<dbReference type="InterPro" id="IPR041898">
    <property type="entry name" value="MAGE_WH1"/>
</dbReference>
<evidence type="ECO:0000313" key="3">
    <source>
        <dbReference type="EMBL" id="KAF2274942.1"/>
    </source>
</evidence>
<name>A0A6A6JEV2_WESOR</name>
<dbReference type="InterPro" id="IPR041899">
    <property type="entry name" value="MAGE_WH2"/>
</dbReference>
<dbReference type="Proteomes" id="UP000800097">
    <property type="component" value="Unassembled WGS sequence"/>
</dbReference>
<dbReference type="GeneID" id="54553033"/>
<dbReference type="RefSeq" id="XP_033652481.1">
    <property type="nucleotide sequence ID" value="XM_033799858.1"/>
</dbReference>
<dbReference type="OrthoDB" id="205198at2759"/>
<dbReference type="InterPro" id="IPR002190">
    <property type="entry name" value="MHD_dom"/>
</dbReference>
<gene>
    <name evidence="3" type="ORF">EI97DRAFT_443797</name>
</gene>
<evidence type="ECO:0000256" key="1">
    <source>
        <dbReference type="SAM" id="MobiDB-lite"/>
    </source>
</evidence>
<dbReference type="GO" id="GO:0005634">
    <property type="term" value="C:nucleus"/>
    <property type="evidence" value="ECO:0007669"/>
    <property type="project" value="TreeGrafter"/>
</dbReference>
<accession>A0A6A6JEV2</accession>
<feature type="domain" description="MAGE" evidence="2">
    <location>
        <begin position="59"/>
        <end position="259"/>
    </location>
</feature>
<dbReference type="GO" id="GO:0006281">
    <property type="term" value="P:DNA repair"/>
    <property type="evidence" value="ECO:0007669"/>
    <property type="project" value="TreeGrafter"/>
</dbReference>
<dbReference type="SMART" id="SM01373">
    <property type="entry name" value="MAGE"/>
    <property type="match status" value="1"/>
</dbReference>
<proteinExistence type="predicted"/>